<dbReference type="AlphaFoldDB" id="A0AAW0YYS7"/>
<gene>
    <name evidence="7" type="ORF">IAR55_004091</name>
</gene>
<dbReference type="InterPro" id="IPR045152">
    <property type="entry name" value="EDC4-like"/>
</dbReference>
<keyword evidence="8" id="KW-1185">Reference proteome</keyword>
<evidence type="ECO:0000256" key="1">
    <source>
        <dbReference type="ARBA" id="ARBA00004496"/>
    </source>
</evidence>
<dbReference type="SUPFAM" id="SSF50978">
    <property type="entry name" value="WD40 repeat-like"/>
    <property type="match status" value="1"/>
</dbReference>
<dbReference type="PANTHER" id="PTHR15598:SF5">
    <property type="entry name" value="ENHANCER OF MRNA-DECAPPING PROTEIN 4"/>
    <property type="match status" value="1"/>
</dbReference>
<dbReference type="InterPro" id="IPR044938">
    <property type="entry name" value="EDC4_C_sf"/>
</dbReference>
<keyword evidence="3" id="KW-0853">WD repeat</keyword>
<feature type="compositionally biased region" description="Pro residues" evidence="6">
    <location>
        <begin position="13"/>
        <end position="26"/>
    </location>
</feature>
<protein>
    <recommendedName>
        <fullName evidence="9">Enhancer of mRNA-decapping protein 4 WD40 repeat region domain-containing protein</fullName>
    </recommendedName>
</protein>
<feature type="compositionally biased region" description="Low complexity" evidence="6">
    <location>
        <begin position="127"/>
        <end position="140"/>
    </location>
</feature>
<feature type="region of interest" description="Disordered" evidence="6">
    <location>
        <begin position="1"/>
        <end position="290"/>
    </location>
</feature>
<feature type="compositionally biased region" description="Polar residues" evidence="6">
    <location>
        <begin position="78"/>
        <end position="91"/>
    </location>
</feature>
<comment type="caution">
    <text evidence="7">The sequence shown here is derived from an EMBL/GenBank/DDBJ whole genome shotgun (WGS) entry which is preliminary data.</text>
</comment>
<dbReference type="KEGG" id="kne:92181349"/>
<feature type="compositionally biased region" description="Low complexity" evidence="6">
    <location>
        <begin position="183"/>
        <end position="192"/>
    </location>
</feature>
<feature type="compositionally biased region" description="Polar residues" evidence="6">
    <location>
        <begin position="117"/>
        <end position="126"/>
    </location>
</feature>
<feature type="coiled-coil region" evidence="5">
    <location>
        <begin position="995"/>
        <end position="1022"/>
    </location>
</feature>
<evidence type="ECO:0000313" key="8">
    <source>
        <dbReference type="Proteomes" id="UP001388673"/>
    </source>
</evidence>
<dbReference type="PANTHER" id="PTHR15598">
    <property type="entry name" value="ENHANCER OF MRNA-DECAPPING PROTEIN 4"/>
    <property type="match status" value="1"/>
</dbReference>
<feature type="compositionally biased region" description="Polar residues" evidence="6">
    <location>
        <begin position="1"/>
        <end position="11"/>
    </location>
</feature>
<name>A0AAW0YYS7_9TREE</name>
<dbReference type="RefSeq" id="XP_066802573.1">
    <property type="nucleotide sequence ID" value="XM_066947194.1"/>
</dbReference>
<feature type="region of interest" description="Disordered" evidence="6">
    <location>
        <begin position="771"/>
        <end position="792"/>
    </location>
</feature>
<dbReference type="GeneID" id="92181349"/>
<evidence type="ECO:0000256" key="5">
    <source>
        <dbReference type="SAM" id="Coils"/>
    </source>
</evidence>
<dbReference type="Proteomes" id="UP001388673">
    <property type="component" value="Unassembled WGS sequence"/>
</dbReference>
<feature type="compositionally biased region" description="Low complexity" evidence="6">
    <location>
        <begin position="27"/>
        <end position="42"/>
    </location>
</feature>
<evidence type="ECO:0000256" key="4">
    <source>
        <dbReference type="ARBA" id="ARBA00022737"/>
    </source>
</evidence>
<evidence type="ECO:0008006" key="9">
    <source>
        <dbReference type="Google" id="ProtNLM"/>
    </source>
</evidence>
<dbReference type="Gene3D" id="1.10.220.100">
    <property type="entry name" value="conserved c-terminal region of ge- 1"/>
    <property type="match status" value="1"/>
</dbReference>
<sequence length="1207" mass="128523">MLNTAATPNSGATPPPLPATSSPRPPQQAQQQQIQTQTPPQTHLFPPGGSQIGSPRETSSSPPPPSLQALSINDLFKSITSPPIGNQQQSDLFPVVSPPPKEDHKTNLLGMLKNIGSPATNGSGITSPGVGSGASSPAVGQEKPPHDPLGVFRVGHPSVSSPQEPVINHPGGLTSPPPPPRQTEPTTPGTTPQAKQPDMGKSPEPPKRSMFDFVSPFDVFEKPRQASLSKPPVPAPTPKAHQVPAKTQQGESKDVRPKSEDSQPAVSKAKSVQNISRTASPQRSQRGTPVPEKIAYISRAAIGQHPTHELSSEAITSAVESTWQVSKAIKGDEGRGPKALTPHTSIDLSQANLDALIMTPTDLQIKPTTLLRTDSLDFKQGRRVASTSTFIAYTMSKVMSASFGPIIDFAVTSNLVAAIGYDHKISVYRVPTSWEQNDPEVDMLCNCLGVGGPLGPLKKVEWVKKEGRDFLAIGGMEGVLVVDPSALGNPNTLTHLEDVVKSNKLLKTDGTVVDFCLNQTHQAIGILSATSQFTLYNVANLNRVWNRPLPTLSPNETPSSVQFCESNVLVGRGKNTVFELAQITVDMAVLSTIKFTSPSPSPENLHYTHAIYDSVKSILWVAPFSRGSIFAFKYALKGQQPIKEVSSPEGQKVVAFEKMAEFPLDPVLSLSVSKKTEDEDAEDFYATPGGFSQATISKTALAAPPSTTAETSVPWTSATLAAPTVPAPAKSTAASPKVQLNEFKKTAKESTPTGKASSKNASPAVVKTELLSASEDEGPSQSRSPRGSKTAPVPAQILAASMVNGPEAIAPLSAAEFTKTLKKTEDRMSNHLKQVLKNEVAALNARFDGLNGSDFAADISARVERQLKGALTNAVAQEIKKSVVPSITTTIQTEVRTVVANQIPAAIFDVLQTVPKELERGLTSTIQRTVSSVIQASMDRAIDDSIQQTLMPAIQHAGSTLTDQLVTELKSEMLQIRKEMSPVPVPPQANNDHLLRSMTTSISELQKQIASLSEQFAKFSAAPITAPHLNGIISQSVPPPPLAPPAVAQVPSGIPTAPPGISIPQLEDIFLTALGNQSTASTLQLVGEQSHLADFCLPIQPGLRSPLSQAVLLTLLHRLAIALNEIPPNHPMWLQTASWARRTASLIDPRDSNIAGFISRVLQVVQETLNQIAVNIQTRFGADPNSPNQVGMIRQIMDVVAVKLSAV</sequence>
<keyword evidence="5" id="KW-0175">Coiled coil</keyword>
<keyword evidence="4" id="KW-0677">Repeat</keyword>
<proteinExistence type="predicted"/>
<feature type="compositionally biased region" description="Polar residues" evidence="6">
    <location>
        <begin position="262"/>
        <end position="287"/>
    </location>
</feature>
<keyword evidence="2" id="KW-0963">Cytoplasm</keyword>
<accession>A0AAW0YYS7</accession>
<dbReference type="InterPro" id="IPR036322">
    <property type="entry name" value="WD40_repeat_dom_sf"/>
</dbReference>
<reference evidence="7 8" key="1">
    <citation type="journal article" date="2024" name="bioRxiv">
        <title>Comparative genomics of Cryptococcus and Kwoniella reveals pathogenesis evolution and contrasting karyotype dynamics via intercentromeric recombination or chromosome fusion.</title>
        <authorList>
            <person name="Coelho M.A."/>
            <person name="David-Palma M."/>
            <person name="Shea T."/>
            <person name="Bowers K."/>
            <person name="McGinley-Smith S."/>
            <person name="Mohammad A.W."/>
            <person name="Gnirke A."/>
            <person name="Yurkov A.M."/>
            <person name="Nowrousian M."/>
            <person name="Sun S."/>
            <person name="Cuomo C.A."/>
            <person name="Heitman J."/>
        </authorList>
    </citation>
    <scope>NUCLEOTIDE SEQUENCE [LARGE SCALE GENOMIC DNA]</scope>
    <source>
        <strain evidence="7 8">CBS 13917</strain>
    </source>
</reference>
<dbReference type="EMBL" id="JBCAWK010000007">
    <property type="protein sequence ID" value="KAK8853387.1"/>
    <property type="molecule type" value="Genomic_DNA"/>
</dbReference>
<evidence type="ECO:0000256" key="2">
    <source>
        <dbReference type="ARBA" id="ARBA00022490"/>
    </source>
</evidence>
<comment type="subcellular location">
    <subcellularLocation>
        <location evidence="1">Cytoplasm</location>
    </subcellularLocation>
</comment>
<feature type="compositionally biased region" description="Basic and acidic residues" evidence="6">
    <location>
        <begin position="251"/>
        <end position="261"/>
    </location>
</feature>
<dbReference type="GO" id="GO:0031087">
    <property type="term" value="P:deadenylation-independent decapping of nuclear-transcribed mRNA"/>
    <property type="evidence" value="ECO:0007669"/>
    <property type="project" value="InterPro"/>
</dbReference>
<evidence type="ECO:0000256" key="3">
    <source>
        <dbReference type="ARBA" id="ARBA00022574"/>
    </source>
</evidence>
<organism evidence="7 8">
    <name type="scientific">Kwoniella newhampshirensis</name>
    <dbReference type="NCBI Taxonomy" id="1651941"/>
    <lineage>
        <taxon>Eukaryota</taxon>
        <taxon>Fungi</taxon>
        <taxon>Dikarya</taxon>
        <taxon>Basidiomycota</taxon>
        <taxon>Agaricomycotina</taxon>
        <taxon>Tremellomycetes</taxon>
        <taxon>Tremellales</taxon>
        <taxon>Cryptococcaceae</taxon>
        <taxon>Kwoniella</taxon>
    </lineage>
</organism>
<dbReference type="GO" id="GO:0000932">
    <property type="term" value="C:P-body"/>
    <property type="evidence" value="ECO:0007669"/>
    <property type="project" value="TreeGrafter"/>
</dbReference>
<evidence type="ECO:0000313" key="7">
    <source>
        <dbReference type="EMBL" id="KAK8853387.1"/>
    </source>
</evidence>
<evidence type="ECO:0000256" key="6">
    <source>
        <dbReference type="SAM" id="MobiDB-lite"/>
    </source>
</evidence>